<dbReference type="PANTHER" id="PTHR10569">
    <property type="entry name" value="GLYCOGEN DEBRANCHING ENZYME"/>
    <property type="match status" value="1"/>
</dbReference>
<dbReference type="Proteomes" id="UP000277633">
    <property type="component" value="Unassembled WGS sequence"/>
</dbReference>
<dbReference type="InterPro" id="IPR008928">
    <property type="entry name" value="6-hairpin_glycosidase_sf"/>
</dbReference>
<gene>
    <name evidence="2" type="ORF">DRO07_00260</name>
</gene>
<evidence type="ECO:0000259" key="1">
    <source>
        <dbReference type="Pfam" id="PF06202"/>
    </source>
</evidence>
<reference evidence="2 3" key="1">
    <citation type="submission" date="2018-06" db="EMBL/GenBank/DDBJ databases">
        <title>Extensive metabolic versatility and redundancy in microbially diverse, dynamic hydrothermal sediments.</title>
        <authorList>
            <person name="Dombrowski N."/>
            <person name="Teske A."/>
            <person name="Baker B.J."/>
        </authorList>
    </citation>
    <scope>NUCLEOTIDE SEQUENCE [LARGE SCALE GENOMIC DNA]</scope>
    <source>
        <strain evidence="2">B9_G13</strain>
    </source>
</reference>
<evidence type="ECO:0000313" key="2">
    <source>
        <dbReference type="EMBL" id="RLG70401.1"/>
    </source>
</evidence>
<dbReference type="EMBL" id="QMWO01000005">
    <property type="protein sequence ID" value="RLG70401.1"/>
    <property type="molecule type" value="Genomic_DNA"/>
</dbReference>
<dbReference type="GO" id="GO:0005980">
    <property type="term" value="P:glycogen catabolic process"/>
    <property type="evidence" value="ECO:0007669"/>
    <property type="project" value="InterPro"/>
</dbReference>
<dbReference type="SUPFAM" id="SSF48208">
    <property type="entry name" value="Six-hairpin glycosidases"/>
    <property type="match status" value="1"/>
</dbReference>
<protein>
    <recommendedName>
        <fullName evidence="1">Glycogen debranching enzyme C-terminal domain-containing protein</fullName>
    </recommendedName>
</protein>
<dbReference type="InterPro" id="IPR012341">
    <property type="entry name" value="6hp_glycosidase-like_sf"/>
</dbReference>
<dbReference type="GO" id="GO:0004134">
    <property type="term" value="F:4-alpha-glucanotransferase activity"/>
    <property type="evidence" value="ECO:0007669"/>
    <property type="project" value="InterPro"/>
</dbReference>
<organism evidence="2 3">
    <name type="scientific">Candidatus Iainarchaeum sp</name>
    <dbReference type="NCBI Taxonomy" id="3101447"/>
    <lineage>
        <taxon>Archaea</taxon>
        <taxon>Candidatus Iainarchaeota</taxon>
        <taxon>Candidatus Iainarchaeia</taxon>
        <taxon>Candidatus Iainarchaeales</taxon>
        <taxon>Candidatus Iainarchaeaceae</taxon>
        <taxon>Candidatus Iainarchaeum</taxon>
    </lineage>
</organism>
<accession>A0A497JH57</accession>
<sequence length="637" mass="73423">MMLSQFNKTKDLYKYSYFLTNPECFFHRYCDTGFKTKWTGFWKGNKKFIEFFAFKVGSEYLSESNCIKCLYNFVKAEHIHKLSSGLFKQSIFVPRNKAVLVLELTGGKNSALEAELELAINTRFREENLHARRYSIKKKRNAFEITSELGKLIVKPLSGSMVFESKPSYKSHAPSNEPQCYFLPGRIHLKGERIRLMLCADSVQKYNNREPELKKNYYEKLCSIIECSDPFIESSFRNALLNLEMLYASKGFYAGLPWFLQFWARDTFWSFKAFLYAGMFERAKQALLEFIKHMKNGRIPNYIAYNETSYNSIDSNPLFISALKDYVLFSADYAFLKKALQKAKQCIEALLSLQDSDGFIMHDLDANETWMDTLNRREKAIEVQALFITALQDFAELSSMLKKPNKKISELAEQCRQISAELLRSFEKTFYDDSAKLLADRIFYGKRDLTKRPNALVASMLGISKRKELLKLYESPEFLSEKGICSISKLEANYNPNAYHNGQVWSLCTAWLACSEFALGKSSKGLRILKLLCKDFEHDALGCIGETWNAETSALMGCGLQLWGSAFVIRTIDEFMLGIHPNAFKKEMIVRPRLSNTIKQIKRVVRVGKKRYVIEIKNSGSKQRIRTSKGIELVKGL</sequence>
<dbReference type="Pfam" id="PF06202">
    <property type="entry name" value="GDE_C"/>
    <property type="match status" value="1"/>
</dbReference>
<dbReference type="GO" id="GO:0004135">
    <property type="term" value="F:amylo-alpha-1,6-glucosidase activity"/>
    <property type="evidence" value="ECO:0007669"/>
    <property type="project" value="InterPro"/>
</dbReference>
<name>A0A497JH57_9ARCH</name>
<proteinExistence type="predicted"/>
<comment type="caution">
    <text evidence="2">The sequence shown here is derived from an EMBL/GenBank/DDBJ whole genome shotgun (WGS) entry which is preliminary data.</text>
</comment>
<dbReference type="InterPro" id="IPR032790">
    <property type="entry name" value="GDE_C"/>
</dbReference>
<dbReference type="Gene3D" id="1.50.10.10">
    <property type="match status" value="1"/>
</dbReference>
<dbReference type="AlphaFoldDB" id="A0A497JH57"/>
<dbReference type="PANTHER" id="PTHR10569:SF2">
    <property type="entry name" value="GLYCOGEN DEBRANCHING ENZYME"/>
    <property type="match status" value="1"/>
</dbReference>
<dbReference type="InterPro" id="IPR010401">
    <property type="entry name" value="AGL/Gdb1"/>
</dbReference>
<evidence type="ECO:0000313" key="3">
    <source>
        <dbReference type="Proteomes" id="UP000277633"/>
    </source>
</evidence>
<feature type="domain" description="Glycogen debranching enzyme C-terminal" evidence="1">
    <location>
        <begin position="251"/>
        <end position="570"/>
    </location>
</feature>